<dbReference type="Proteomes" id="UP001566132">
    <property type="component" value="Unassembled WGS sequence"/>
</dbReference>
<name>A0ABD1EWU9_HYPHA</name>
<dbReference type="AlphaFoldDB" id="A0ABD1EWU9"/>
<protein>
    <recommendedName>
        <fullName evidence="1">F-box domain-containing protein</fullName>
    </recommendedName>
</protein>
<evidence type="ECO:0000313" key="2">
    <source>
        <dbReference type="EMBL" id="KAL1505494.1"/>
    </source>
</evidence>
<dbReference type="InterPro" id="IPR001810">
    <property type="entry name" value="F-box_dom"/>
</dbReference>
<reference evidence="2 3" key="1">
    <citation type="submission" date="2024-05" db="EMBL/GenBank/DDBJ databases">
        <title>Genetic variation in Jamaican populations of the coffee berry borer (Hypothenemus hampei).</title>
        <authorList>
            <person name="Errbii M."/>
            <person name="Myrie A."/>
        </authorList>
    </citation>
    <scope>NUCLEOTIDE SEQUENCE [LARGE SCALE GENOMIC DNA]</scope>
    <source>
        <strain evidence="2">JA-Hopewell-2020-01-JO</strain>
        <tissue evidence="2">Whole body</tissue>
    </source>
</reference>
<dbReference type="PROSITE" id="PS50181">
    <property type="entry name" value="FBOX"/>
    <property type="match status" value="1"/>
</dbReference>
<dbReference type="SUPFAM" id="SSF52047">
    <property type="entry name" value="RNI-like"/>
    <property type="match status" value="1"/>
</dbReference>
<sequence>MEHLPYEILEEVVKNLPAFDLINFCKSSDTFHYLLQDKNVVINFDLGGCFDIHKENLYKIVCEEVSFEYIKYLNVNKLYWLTLEEMRDLVQLLPCLEELRALDTILGMRNEDIVLYKKLKRLSVSVEADQFSSTREAYRENLAHLRSLCIKFVSKYRADFRRIYYMFFNELRKLDELWIYDADDIESQTLLRYDYIVCNLRALKKLVIKSKLNLTLLDYKPFGLLKVFERRRCNVTTICYVKFDAPQLITLRRPSLSEVFESRTEKSWHVIQSFLTEIPCNFQTSLEINKIKSIKNLEFRELSFYHTRTCNSRFINSVIDILLSKRSRSLKKLCLTFCILQGNIEIRLINRLILRKFKILEENIEKTEKQHVFRHIINNCRYLTDLEIVKCLNSDPIDLDEVSTKMPCYSSAVISAYDLISNLKNLRKLNLEIPQYLNGGFLKDVFLKCPDLETLQIMSEGTNEDLNSVLYSHLNYAQNLREFRYENIHIDLDRLFSAFTKVIDSKLQRIVIKCTYEHSNQLWPIEKLLKRNKNIVLLVILVSKYNRHQINKLQELLNEFSDHPAKIYIARTSMTSEEEIAIPEAHKDILHFISDVSILHFSEF</sequence>
<feature type="domain" description="F-box" evidence="1">
    <location>
        <begin position="1"/>
        <end position="44"/>
    </location>
</feature>
<proteinExistence type="predicted"/>
<evidence type="ECO:0000259" key="1">
    <source>
        <dbReference type="PROSITE" id="PS50181"/>
    </source>
</evidence>
<evidence type="ECO:0000313" key="3">
    <source>
        <dbReference type="Proteomes" id="UP001566132"/>
    </source>
</evidence>
<organism evidence="2 3">
    <name type="scientific">Hypothenemus hampei</name>
    <name type="common">Coffee berry borer</name>
    <dbReference type="NCBI Taxonomy" id="57062"/>
    <lineage>
        <taxon>Eukaryota</taxon>
        <taxon>Metazoa</taxon>
        <taxon>Ecdysozoa</taxon>
        <taxon>Arthropoda</taxon>
        <taxon>Hexapoda</taxon>
        <taxon>Insecta</taxon>
        <taxon>Pterygota</taxon>
        <taxon>Neoptera</taxon>
        <taxon>Endopterygota</taxon>
        <taxon>Coleoptera</taxon>
        <taxon>Polyphaga</taxon>
        <taxon>Cucujiformia</taxon>
        <taxon>Curculionidae</taxon>
        <taxon>Scolytinae</taxon>
        <taxon>Hypothenemus</taxon>
    </lineage>
</organism>
<gene>
    <name evidence="2" type="ORF">ABEB36_005051</name>
</gene>
<accession>A0ABD1EWU9</accession>
<dbReference type="EMBL" id="JBDJPC010000004">
    <property type="protein sequence ID" value="KAL1505494.1"/>
    <property type="molecule type" value="Genomic_DNA"/>
</dbReference>
<keyword evidence="3" id="KW-1185">Reference proteome</keyword>
<dbReference type="Pfam" id="PF00646">
    <property type="entry name" value="F-box"/>
    <property type="match status" value="1"/>
</dbReference>
<comment type="caution">
    <text evidence="2">The sequence shown here is derived from an EMBL/GenBank/DDBJ whole genome shotgun (WGS) entry which is preliminary data.</text>
</comment>